<comment type="subcellular location">
    <subcellularLocation>
        <location evidence="1 8">Cell outer membrane</location>
        <topology evidence="1 8">Multi-pass membrane protein</topology>
    </subcellularLocation>
</comment>
<dbReference type="Pfam" id="PF00593">
    <property type="entry name" value="TonB_dep_Rec_b-barrel"/>
    <property type="match status" value="1"/>
</dbReference>
<gene>
    <name evidence="13" type="ORF">HNQ61_005572</name>
</gene>
<dbReference type="InterPro" id="IPR000531">
    <property type="entry name" value="Beta-barrel_TonB"/>
</dbReference>
<dbReference type="NCBIfam" id="TIGR04056">
    <property type="entry name" value="OMP_RagA_SusC"/>
    <property type="match status" value="1"/>
</dbReference>
<dbReference type="RefSeq" id="WP_170038928.1">
    <property type="nucleotide sequence ID" value="NZ_JABDTL010000002.1"/>
</dbReference>
<dbReference type="Gene3D" id="2.40.170.20">
    <property type="entry name" value="TonB-dependent receptor, beta-barrel domain"/>
    <property type="match status" value="1"/>
</dbReference>
<dbReference type="AlphaFoldDB" id="A0A841H7H7"/>
<evidence type="ECO:0000259" key="12">
    <source>
        <dbReference type="Pfam" id="PF07715"/>
    </source>
</evidence>
<dbReference type="Pfam" id="PF07715">
    <property type="entry name" value="Plug"/>
    <property type="match status" value="1"/>
</dbReference>
<evidence type="ECO:0000256" key="6">
    <source>
        <dbReference type="ARBA" id="ARBA00023136"/>
    </source>
</evidence>
<dbReference type="SUPFAM" id="SSF49464">
    <property type="entry name" value="Carboxypeptidase regulatory domain-like"/>
    <property type="match status" value="1"/>
</dbReference>
<dbReference type="GO" id="GO:0009279">
    <property type="term" value="C:cell outer membrane"/>
    <property type="evidence" value="ECO:0007669"/>
    <property type="project" value="UniProtKB-SubCell"/>
</dbReference>
<dbReference type="SUPFAM" id="SSF56935">
    <property type="entry name" value="Porins"/>
    <property type="match status" value="1"/>
</dbReference>
<evidence type="ECO:0000313" key="13">
    <source>
        <dbReference type="EMBL" id="MBB6073893.1"/>
    </source>
</evidence>
<organism evidence="13 14">
    <name type="scientific">Longimicrobium terrae</name>
    <dbReference type="NCBI Taxonomy" id="1639882"/>
    <lineage>
        <taxon>Bacteria</taxon>
        <taxon>Pseudomonadati</taxon>
        <taxon>Gemmatimonadota</taxon>
        <taxon>Longimicrobiia</taxon>
        <taxon>Longimicrobiales</taxon>
        <taxon>Longimicrobiaceae</taxon>
        <taxon>Longimicrobium</taxon>
    </lineage>
</organism>
<dbReference type="NCBIfam" id="TIGR04057">
    <property type="entry name" value="SusC_RagA_signa"/>
    <property type="match status" value="1"/>
</dbReference>
<evidence type="ECO:0000256" key="9">
    <source>
        <dbReference type="RuleBase" id="RU003357"/>
    </source>
</evidence>
<dbReference type="FunFam" id="2.170.130.10:FF:000008">
    <property type="entry name" value="SusC/RagA family TonB-linked outer membrane protein"/>
    <property type="match status" value="1"/>
</dbReference>
<dbReference type="Proteomes" id="UP000582837">
    <property type="component" value="Unassembled WGS sequence"/>
</dbReference>
<keyword evidence="3 8" id="KW-1134">Transmembrane beta strand</keyword>
<dbReference type="PROSITE" id="PS52016">
    <property type="entry name" value="TONB_DEPENDENT_REC_3"/>
    <property type="match status" value="1"/>
</dbReference>
<keyword evidence="14" id="KW-1185">Reference proteome</keyword>
<sequence>MRWAKILTLVAVLLPTGVFAQGTSQVTGRVTSSEGEPLAGARVEVVGTPTGAVTTADGRYRLTTVPGSHTLRASLLGHAPSQQTVTTTAGGTTTADFRLSAQALLLDEVVAVGYGTQSRRNVTGAVASVTAEELEAAPVTTLEQGLQGRVAGVQVVTGSGQPGAVSSVRIRGGNSISAGNDPLYVIDGVPVSNNLGESTTGTLMSQAMRGLNPLAAMNPDDIESVEVLKDASATSIYGARGANGVILITTKRGRAGANTVTFGSYYGMSEVRRTLPVLNAREFAGLVNTAAVNAGQPRRYTDAEISALGAGTDWQDEIFRRAPVRNVELAFSGGSEATQYHISGSLLQNDGVVIGTNMDRGTFRLNLDQRISSRLRIGNRLTFSRSVGNVLPNGGAGQEVPSVVLNAIMAPPTLAPYTETGEFFTGTNALSGRMFANPVASALLITNEEKQNRAIGNVFGELDLVPGLVFRTTLGLDYLNSTQNFFSPSNTYPGVNNNGYGSRGQAQTTSWQNENTLRYNTALGAHELDLLGGMSLQRINAEWVSGTGQNFSTDALAENGLNTAGTFVGVWTGAPHSSLLSYFSRANLNLSDRYLVTLTGRVDGSSKFGEGNQYAFFPSAALAWRASQEDFIRNLGLFDDLKLRVSYGRTGNQDIGNYASLATLGSTVYAFGGSRGIGFVPSTLANPDLKWETTDQLNAGIDAGFLDNRVSVTADYYDKRTHDLLLYVPIPATSGFGTSLQNVGEVRNHGFELGLRTVNLTGPLGWESSLNLSFNRNKVARLGVENEILAPVGVGSGANQNPTILRVGEPTNSFFGFRYAGMENGQPVYADLNGDGQVNNSDRELLGNAQPDYIGGFNNRLTYGPLDLSVFIQWSVGNEIYNINRALLTSAAGNANQLKDVLEGGEGIPTPRIGNTFDSRPSDLFIEDGSYVRGKNIRLGYTLPYSVLRRGGLGNVDHLQVYVSAQNFFTVTDYSGFDPEITEYAGSNLAQGFDFGSYPQPRQLTIGFSATY</sequence>
<evidence type="ECO:0000256" key="5">
    <source>
        <dbReference type="ARBA" id="ARBA00023077"/>
    </source>
</evidence>
<evidence type="ECO:0000256" key="2">
    <source>
        <dbReference type="ARBA" id="ARBA00022448"/>
    </source>
</evidence>
<dbReference type="InterPro" id="IPR039426">
    <property type="entry name" value="TonB-dep_rcpt-like"/>
</dbReference>
<feature type="domain" description="TonB-dependent receptor plug" evidence="12">
    <location>
        <begin position="119"/>
        <end position="245"/>
    </location>
</feature>
<evidence type="ECO:0000256" key="1">
    <source>
        <dbReference type="ARBA" id="ARBA00004571"/>
    </source>
</evidence>
<reference evidence="13 14" key="1">
    <citation type="submission" date="2020-08" db="EMBL/GenBank/DDBJ databases">
        <title>Genomic Encyclopedia of Type Strains, Phase IV (KMG-IV): sequencing the most valuable type-strain genomes for metagenomic binning, comparative biology and taxonomic classification.</title>
        <authorList>
            <person name="Goeker M."/>
        </authorList>
    </citation>
    <scope>NUCLEOTIDE SEQUENCE [LARGE SCALE GENOMIC DNA]</scope>
    <source>
        <strain evidence="13 14">DSM 29007</strain>
    </source>
</reference>
<dbReference type="InterPro" id="IPR036942">
    <property type="entry name" value="Beta-barrel_TonB_sf"/>
</dbReference>
<evidence type="ECO:0000256" key="8">
    <source>
        <dbReference type="PROSITE-ProRule" id="PRU01360"/>
    </source>
</evidence>
<dbReference type="EMBL" id="JACHIA010000032">
    <property type="protein sequence ID" value="MBB6073893.1"/>
    <property type="molecule type" value="Genomic_DNA"/>
</dbReference>
<evidence type="ECO:0000256" key="7">
    <source>
        <dbReference type="ARBA" id="ARBA00023237"/>
    </source>
</evidence>
<evidence type="ECO:0000256" key="4">
    <source>
        <dbReference type="ARBA" id="ARBA00022692"/>
    </source>
</evidence>
<name>A0A841H7H7_9BACT</name>
<keyword evidence="6 8" id="KW-0472">Membrane</keyword>
<evidence type="ECO:0000256" key="3">
    <source>
        <dbReference type="ARBA" id="ARBA00022452"/>
    </source>
</evidence>
<protein>
    <submittedName>
        <fullName evidence="13">TonB-linked SusC/RagA family outer membrane protein</fullName>
    </submittedName>
</protein>
<keyword evidence="10" id="KW-0732">Signal</keyword>
<comment type="caution">
    <text evidence="13">The sequence shown here is derived from an EMBL/GenBank/DDBJ whole genome shotgun (WGS) entry which is preliminary data.</text>
</comment>
<evidence type="ECO:0000259" key="11">
    <source>
        <dbReference type="Pfam" id="PF00593"/>
    </source>
</evidence>
<dbReference type="InterPro" id="IPR012910">
    <property type="entry name" value="Plug_dom"/>
</dbReference>
<dbReference type="Pfam" id="PF13620">
    <property type="entry name" value="CarboxypepD_reg"/>
    <property type="match status" value="1"/>
</dbReference>
<dbReference type="InterPro" id="IPR023996">
    <property type="entry name" value="TonB-dep_OMP_SusC/RagA"/>
</dbReference>
<evidence type="ECO:0000256" key="10">
    <source>
        <dbReference type="SAM" id="SignalP"/>
    </source>
</evidence>
<feature type="signal peptide" evidence="10">
    <location>
        <begin position="1"/>
        <end position="20"/>
    </location>
</feature>
<feature type="domain" description="TonB-dependent receptor-like beta-barrel" evidence="11">
    <location>
        <begin position="467"/>
        <end position="882"/>
    </location>
</feature>
<dbReference type="Gene3D" id="2.60.40.1120">
    <property type="entry name" value="Carboxypeptidase-like, regulatory domain"/>
    <property type="match status" value="1"/>
</dbReference>
<keyword evidence="2 8" id="KW-0813">Transport</keyword>
<feature type="chain" id="PRO_5032559174" evidence="10">
    <location>
        <begin position="21"/>
        <end position="1012"/>
    </location>
</feature>
<dbReference type="InterPro" id="IPR008969">
    <property type="entry name" value="CarboxyPept-like_regulatory"/>
</dbReference>
<keyword evidence="4 8" id="KW-0812">Transmembrane</keyword>
<evidence type="ECO:0000313" key="14">
    <source>
        <dbReference type="Proteomes" id="UP000582837"/>
    </source>
</evidence>
<dbReference type="InterPro" id="IPR023997">
    <property type="entry name" value="TonB-dep_OMP_SusC/RagA_CS"/>
</dbReference>
<dbReference type="Gene3D" id="2.170.130.10">
    <property type="entry name" value="TonB-dependent receptor, plug domain"/>
    <property type="match status" value="1"/>
</dbReference>
<keyword evidence="5 9" id="KW-0798">TonB box</keyword>
<proteinExistence type="inferred from homology"/>
<accession>A0A841H7H7</accession>
<comment type="similarity">
    <text evidence="8 9">Belongs to the TonB-dependent receptor family.</text>
</comment>
<keyword evidence="7 8" id="KW-0998">Cell outer membrane</keyword>
<dbReference type="InterPro" id="IPR037066">
    <property type="entry name" value="Plug_dom_sf"/>
</dbReference>